<dbReference type="InterPro" id="IPR003439">
    <property type="entry name" value="ABC_transporter-like_ATP-bd"/>
</dbReference>
<sequence>MLKLHAVSYGYTKKRQILRDITLDLHPGKIFGLLGLNGEGKTTLIKLMEGMLLPQSGTIEYAGIPSKERAAAYHDQVFFLPDETKLPAMDLLDFGKTYGSFYSKFNFEEYQEYLEAFNIPQPNKLDSLSLGQRRKVHISFALACNTAVLLMDEPSNGLDIPSKSIFRKLIAKAMNDEKSFVISSHQIRDIDLLLENLLILKDGHLLIDDSIENLSQNYQITSSIQENDEVIYQMDELNGSTYLIKNKNMEENRFDIEFFFTAINQSKQNIKS</sequence>
<gene>
    <name evidence="5" type="ORF">GCM10022216_04450</name>
</gene>
<proteinExistence type="predicted"/>
<dbReference type="Proteomes" id="UP001500101">
    <property type="component" value="Unassembled WGS sequence"/>
</dbReference>
<dbReference type="InterPro" id="IPR027417">
    <property type="entry name" value="P-loop_NTPase"/>
</dbReference>
<dbReference type="Pfam" id="PF00005">
    <property type="entry name" value="ABC_tran"/>
    <property type="match status" value="1"/>
</dbReference>
<dbReference type="InterPro" id="IPR051782">
    <property type="entry name" value="ABC_Transporter_VariousFunc"/>
</dbReference>
<feature type="domain" description="ABC transporter" evidence="4">
    <location>
        <begin position="2"/>
        <end position="227"/>
    </location>
</feature>
<dbReference type="SUPFAM" id="SSF52540">
    <property type="entry name" value="P-loop containing nucleoside triphosphate hydrolases"/>
    <property type="match status" value="1"/>
</dbReference>
<keyword evidence="3 5" id="KW-0067">ATP-binding</keyword>
<dbReference type="SMART" id="SM00382">
    <property type="entry name" value="AAA"/>
    <property type="match status" value="1"/>
</dbReference>
<keyword evidence="6" id="KW-1185">Reference proteome</keyword>
<reference evidence="6" key="1">
    <citation type="journal article" date="2019" name="Int. J. Syst. Evol. Microbiol.">
        <title>The Global Catalogue of Microorganisms (GCM) 10K type strain sequencing project: providing services to taxonomists for standard genome sequencing and annotation.</title>
        <authorList>
            <consortium name="The Broad Institute Genomics Platform"/>
            <consortium name="The Broad Institute Genome Sequencing Center for Infectious Disease"/>
            <person name="Wu L."/>
            <person name="Ma J."/>
        </authorList>
    </citation>
    <scope>NUCLEOTIDE SEQUENCE [LARGE SCALE GENOMIC DNA]</scope>
    <source>
        <strain evidence="6">JCM 16704</strain>
    </source>
</reference>
<keyword evidence="1" id="KW-0813">Transport</keyword>
<name>A0ABP7Y9P2_9SPHI</name>
<keyword evidence="2" id="KW-0547">Nucleotide-binding</keyword>
<comment type="caution">
    <text evidence="5">The sequence shown here is derived from an EMBL/GenBank/DDBJ whole genome shotgun (WGS) entry which is preliminary data.</text>
</comment>
<evidence type="ECO:0000313" key="6">
    <source>
        <dbReference type="Proteomes" id="UP001500101"/>
    </source>
</evidence>
<evidence type="ECO:0000256" key="2">
    <source>
        <dbReference type="ARBA" id="ARBA00022741"/>
    </source>
</evidence>
<dbReference type="EMBL" id="BAAAZI010000004">
    <property type="protein sequence ID" value="GAA4132896.1"/>
    <property type="molecule type" value="Genomic_DNA"/>
</dbReference>
<dbReference type="RefSeq" id="WP_344673048.1">
    <property type="nucleotide sequence ID" value="NZ_BAAAZI010000004.1"/>
</dbReference>
<dbReference type="PANTHER" id="PTHR42939">
    <property type="entry name" value="ABC TRANSPORTER ATP-BINDING PROTEIN ALBC-RELATED"/>
    <property type="match status" value="1"/>
</dbReference>
<dbReference type="PROSITE" id="PS50893">
    <property type="entry name" value="ABC_TRANSPORTER_2"/>
    <property type="match status" value="1"/>
</dbReference>
<evidence type="ECO:0000256" key="3">
    <source>
        <dbReference type="ARBA" id="ARBA00022840"/>
    </source>
</evidence>
<evidence type="ECO:0000259" key="4">
    <source>
        <dbReference type="PROSITE" id="PS50893"/>
    </source>
</evidence>
<accession>A0ABP7Y9P2</accession>
<evidence type="ECO:0000256" key="1">
    <source>
        <dbReference type="ARBA" id="ARBA00022448"/>
    </source>
</evidence>
<dbReference type="Gene3D" id="3.40.50.300">
    <property type="entry name" value="P-loop containing nucleotide triphosphate hydrolases"/>
    <property type="match status" value="1"/>
</dbReference>
<organism evidence="5 6">
    <name type="scientific">Sphingobacterium kyonggiense</name>
    <dbReference type="NCBI Taxonomy" id="714075"/>
    <lineage>
        <taxon>Bacteria</taxon>
        <taxon>Pseudomonadati</taxon>
        <taxon>Bacteroidota</taxon>
        <taxon>Sphingobacteriia</taxon>
        <taxon>Sphingobacteriales</taxon>
        <taxon>Sphingobacteriaceae</taxon>
        <taxon>Sphingobacterium</taxon>
    </lineage>
</organism>
<dbReference type="PANTHER" id="PTHR42939:SF1">
    <property type="entry name" value="ABC TRANSPORTER ATP-BINDING PROTEIN ALBC-RELATED"/>
    <property type="match status" value="1"/>
</dbReference>
<protein>
    <submittedName>
        <fullName evidence="5">ABC transporter ATP-binding protein</fullName>
    </submittedName>
</protein>
<dbReference type="InterPro" id="IPR003593">
    <property type="entry name" value="AAA+_ATPase"/>
</dbReference>
<evidence type="ECO:0000313" key="5">
    <source>
        <dbReference type="EMBL" id="GAA4132896.1"/>
    </source>
</evidence>
<dbReference type="GO" id="GO:0005524">
    <property type="term" value="F:ATP binding"/>
    <property type="evidence" value="ECO:0007669"/>
    <property type="project" value="UniProtKB-KW"/>
</dbReference>